<dbReference type="PATRIC" id="fig|1379739.3.peg.3555"/>
<dbReference type="SMART" id="SM00967">
    <property type="entry name" value="SpoU_sub_bind"/>
    <property type="match status" value="1"/>
</dbReference>
<dbReference type="Pfam" id="PF22435">
    <property type="entry name" value="MRM3-like_sub_bind"/>
    <property type="match status" value="1"/>
</dbReference>
<protein>
    <submittedName>
        <fullName evidence="5">RNA methyltransferase</fullName>
    </submittedName>
</protein>
<gene>
    <name evidence="5" type="ORF">N495_15795</name>
</gene>
<sequence>MISSKDNQLIKEVRKLREKKYRTQNKSFIVEGFRFFEEALKSNSSVNKVFIEEKSLNKLEKLYKKYNINNDIETYVVNYSVLKSISNTENPQGIVSVINYFKTEKLDLENGFYILVDKVQDPGNMGTIIRTAHAAGALGIITTKGTVDVYNEKTLRSTMGSIFYIPIIEDENLETVKSLQRNGFKLLVSSLDTNSNFYDVNMKDNMIIAVGNEGNGISEDLNSLSDIKVKIPMPGAAESLNVAVACSIMTFERIRQINK</sequence>
<evidence type="ECO:0000259" key="4">
    <source>
        <dbReference type="SMART" id="SM00967"/>
    </source>
</evidence>
<dbReference type="EMBL" id="JXSU01000008">
    <property type="protein sequence ID" value="KIS21960.1"/>
    <property type="molecule type" value="Genomic_DNA"/>
</dbReference>
<dbReference type="OrthoDB" id="9785673at2"/>
<dbReference type="InterPro" id="IPR029028">
    <property type="entry name" value="Alpha/beta_knot_MTases"/>
</dbReference>
<evidence type="ECO:0000256" key="1">
    <source>
        <dbReference type="ARBA" id="ARBA00007228"/>
    </source>
</evidence>
<evidence type="ECO:0000256" key="3">
    <source>
        <dbReference type="ARBA" id="ARBA00022679"/>
    </source>
</evidence>
<dbReference type="HOGENOM" id="CLU_021322_3_2_9"/>
<dbReference type="GO" id="GO:0003723">
    <property type="term" value="F:RNA binding"/>
    <property type="evidence" value="ECO:0007669"/>
    <property type="project" value="InterPro"/>
</dbReference>
<dbReference type="GO" id="GO:0006396">
    <property type="term" value="P:RNA processing"/>
    <property type="evidence" value="ECO:0007669"/>
    <property type="project" value="InterPro"/>
</dbReference>
<dbReference type="InterPro" id="IPR029064">
    <property type="entry name" value="Ribosomal_eL30-like_sf"/>
</dbReference>
<reference evidence="5 6" key="1">
    <citation type="submission" date="2014-06" db="EMBL/GenBank/DDBJ databases">
        <title>Genome characterization of distinct group I Clostridium botulinum lineages.</title>
        <authorList>
            <person name="Giordani F."/>
            <person name="Anselmo A."/>
            <person name="Fillo S."/>
            <person name="Palozzi A.M."/>
            <person name="Fortunato A."/>
            <person name="Gentile B."/>
            <person name="Ciammaruconi A."/>
            <person name="Anniballi F."/>
            <person name="De Medici D."/>
            <person name="Lista F."/>
        </authorList>
    </citation>
    <scope>NUCLEOTIDE SEQUENCE [LARGE SCALE GENOMIC DNA]</scope>
    <source>
        <strain evidence="5 6">B2 450</strain>
    </source>
</reference>
<feature type="domain" description="RNA 2-O ribose methyltransferase substrate binding" evidence="4">
    <location>
        <begin position="29"/>
        <end position="104"/>
    </location>
</feature>
<comment type="similarity">
    <text evidence="1">Belongs to the class IV-like SAM-binding methyltransferase superfamily. RNA methyltransferase TrmH family.</text>
</comment>
<keyword evidence="3 5" id="KW-0808">Transferase</keyword>
<name>A0A0D1BP10_CLOBO</name>
<dbReference type="PANTHER" id="PTHR43191">
    <property type="entry name" value="RRNA METHYLTRANSFERASE 3"/>
    <property type="match status" value="1"/>
</dbReference>
<dbReference type="Gene3D" id="3.40.1280.10">
    <property type="match status" value="1"/>
</dbReference>
<comment type="caution">
    <text evidence="5">The sequence shown here is derived from an EMBL/GenBank/DDBJ whole genome shotgun (WGS) entry which is preliminary data.</text>
</comment>
<dbReference type="Gene3D" id="3.30.1330.30">
    <property type="match status" value="1"/>
</dbReference>
<dbReference type="Pfam" id="PF00588">
    <property type="entry name" value="SpoU_methylase"/>
    <property type="match status" value="1"/>
</dbReference>
<evidence type="ECO:0000313" key="6">
    <source>
        <dbReference type="Proteomes" id="UP000032250"/>
    </source>
</evidence>
<organism evidence="5 6">
    <name type="scientific">Clostridium botulinum B2 450</name>
    <dbReference type="NCBI Taxonomy" id="1379739"/>
    <lineage>
        <taxon>Bacteria</taxon>
        <taxon>Bacillati</taxon>
        <taxon>Bacillota</taxon>
        <taxon>Clostridia</taxon>
        <taxon>Eubacteriales</taxon>
        <taxon>Clostridiaceae</taxon>
        <taxon>Clostridium</taxon>
    </lineage>
</organism>
<dbReference type="InterPro" id="IPR001537">
    <property type="entry name" value="SpoU_MeTrfase"/>
</dbReference>
<keyword evidence="2 5" id="KW-0489">Methyltransferase</keyword>
<dbReference type="InterPro" id="IPR053888">
    <property type="entry name" value="MRM3-like_sub_bind"/>
</dbReference>
<dbReference type="PANTHER" id="PTHR43191:SF2">
    <property type="entry name" value="RRNA METHYLTRANSFERASE 3, MITOCHONDRIAL"/>
    <property type="match status" value="1"/>
</dbReference>
<accession>A0A0D1BP10</accession>
<dbReference type="CDD" id="cd18095">
    <property type="entry name" value="SpoU-like_rRNA-MTase"/>
    <property type="match status" value="1"/>
</dbReference>
<dbReference type="SUPFAM" id="SSF75217">
    <property type="entry name" value="alpha/beta knot"/>
    <property type="match status" value="1"/>
</dbReference>
<evidence type="ECO:0000313" key="5">
    <source>
        <dbReference type="EMBL" id="KIS21960.1"/>
    </source>
</evidence>
<dbReference type="GO" id="GO:0008173">
    <property type="term" value="F:RNA methyltransferase activity"/>
    <property type="evidence" value="ECO:0007669"/>
    <property type="project" value="InterPro"/>
</dbReference>
<dbReference type="InterPro" id="IPR029026">
    <property type="entry name" value="tRNA_m1G_MTases_N"/>
</dbReference>
<dbReference type="InterPro" id="IPR013123">
    <property type="entry name" value="SpoU_subst-bd"/>
</dbReference>
<proteinExistence type="inferred from homology"/>
<evidence type="ECO:0000256" key="2">
    <source>
        <dbReference type="ARBA" id="ARBA00022603"/>
    </source>
</evidence>
<dbReference type="Proteomes" id="UP000032250">
    <property type="component" value="Unassembled WGS sequence"/>
</dbReference>
<dbReference type="GO" id="GO:0032259">
    <property type="term" value="P:methylation"/>
    <property type="evidence" value="ECO:0007669"/>
    <property type="project" value="UniProtKB-KW"/>
</dbReference>
<dbReference type="RefSeq" id="WP_003483543.1">
    <property type="nucleotide sequence ID" value="NZ_JXSU01000008.1"/>
</dbReference>
<dbReference type="SUPFAM" id="SSF55315">
    <property type="entry name" value="L30e-like"/>
    <property type="match status" value="1"/>
</dbReference>
<dbReference type="InterPro" id="IPR051259">
    <property type="entry name" value="rRNA_Methyltransferase"/>
</dbReference>
<dbReference type="GO" id="GO:0005737">
    <property type="term" value="C:cytoplasm"/>
    <property type="evidence" value="ECO:0007669"/>
    <property type="project" value="UniProtKB-ARBA"/>
</dbReference>
<dbReference type="AlphaFoldDB" id="A0A0D1BP10"/>